<accession>C6WWS3</accession>
<reference evidence="2 3" key="2">
    <citation type="journal article" date="2011" name="J. Bacteriol.">
        <title>Genomes of three methylotrophs from a single niche uncover genetic and metabolic divergence of Methylophilaceae.</title>
        <authorList>
            <person name="Lapidus A."/>
            <person name="Clum A."/>
            <person name="Labutti K."/>
            <person name="Kaluzhnaya M.G."/>
            <person name="Lim S."/>
            <person name="Beck D.A."/>
            <person name="Glavina Del Rio T."/>
            <person name="Nolan M."/>
            <person name="Mavromatis K."/>
            <person name="Huntemann M."/>
            <person name="Lucas S."/>
            <person name="Lidstrom M.E."/>
            <person name="Ivanova N."/>
            <person name="Chistoserdova L."/>
        </authorList>
    </citation>
    <scope>NUCLEOTIDE SEQUENCE [LARGE SCALE GENOMIC DNA]</scope>
    <source>
        <strain evidence="3">JLW8 / ATCC BAA-1282 / DSM 17540</strain>
    </source>
</reference>
<dbReference type="EMBL" id="CP001672">
    <property type="protein sequence ID" value="ACT48372.1"/>
    <property type="molecule type" value="Genomic_DNA"/>
</dbReference>
<organism evidence="2 3">
    <name type="scientific">Methylotenera mobilis (strain JLW8 / ATCC BAA-1282 / DSM 17540)</name>
    <dbReference type="NCBI Taxonomy" id="583345"/>
    <lineage>
        <taxon>Bacteria</taxon>
        <taxon>Pseudomonadati</taxon>
        <taxon>Pseudomonadota</taxon>
        <taxon>Betaproteobacteria</taxon>
        <taxon>Nitrosomonadales</taxon>
        <taxon>Methylophilaceae</taxon>
        <taxon>Methylotenera</taxon>
    </lineage>
</organism>
<gene>
    <name evidence="2" type="ordered locus">Mmol_1468</name>
</gene>
<sequence length="677" mass="77499">MKIGAKIHAPEGWKSICKEIEYYFLNSDSNSRRVLLVFFEYAEKKAIKASLVSVNQQTFEAGVKQNSILMCETQNTLPPWLEKFEGYDLSRIDDYRTGKPKVSHSTRVTERFKIITEAVTNSAEILKAKSPQEEISRYAQRCETSQNISRYTLWFLTYLIFGRNIWSLLPPFHNSGNWNRLKHPDTKFGAPSKSQGRNYGYGMSTDLAKRCVDSFDNLAVLGKSMVSIYRGAMVKYFNCHLSIQKKGMKILISKNESAFPTYDQFRYQVKKAYSQEQIQIKIYGEVRVRTKLSNSKGRFSEEISNLYERVEVDGYYTSDFPRGYVEGSTLPPLCVVVGRDLLSGSKLGIGFSFGEERLTAYRMMLFSMAIPKHAFCRYFGISLKENEWMSEGLPPHFTVDRGPGSSKDLIERLEKIIPIKDMSPSYSGQSKATVESSHPRDISIEGQPTYVESGLTPVQLARREIRRLITFNESANMEDRIDPDSEMIDVTPSPNGLWKHYDQLYRNDAQPISFDDAVRAFLSPVEFTVKEDGIYLLGRLYFSESLRESGLFDMPGVTKVSGYMMDMCTRYIWVDVSGRLIEVPAMLRIRGDSETLFTSIDELNDWNQNRKIVQSAFRLHAHAVHVDAQVRFEEDVGKDYEGGSRKKGRPVKNDKSRQETNEVIHSASTNLRRSRVA</sequence>
<dbReference type="Proteomes" id="UP000002742">
    <property type="component" value="Chromosome"/>
</dbReference>
<evidence type="ECO:0000313" key="3">
    <source>
        <dbReference type="Proteomes" id="UP000002742"/>
    </source>
</evidence>
<dbReference type="RefSeq" id="WP_015832407.1">
    <property type="nucleotide sequence ID" value="NC_012968.1"/>
</dbReference>
<proteinExistence type="predicted"/>
<reference evidence="3" key="1">
    <citation type="submission" date="2009-07" db="EMBL/GenBank/DDBJ databases">
        <title>Complete sequence of Methylotenera mobilis JLW8.</title>
        <authorList>
            <consortium name="US DOE Joint Genome Institute"/>
            <person name="Lucas S."/>
            <person name="Copeland A."/>
            <person name="Lapidus A."/>
            <person name="Glavina del Rio T."/>
            <person name="Tice H."/>
            <person name="Bruce D."/>
            <person name="Goodwin L."/>
            <person name="Pitluck S."/>
            <person name="LaButti K.M."/>
            <person name="Clum A."/>
            <person name="Larimer F."/>
            <person name="Land M."/>
            <person name="Hauser L."/>
            <person name="Kyrpides N."/>
            <person name="Mikhailova N."/>
            <person name="Kayluzhnaya M."/>
            <person name="Chistoserdova L."/>
        </authorList>
    </citation>
    <scope>NUCLEOTIDE SEQUENCE [LARGE SCALE GENOMIC DNA]</scope>
    <source>
        <strain evidence="3">JLW8 / ATCC BAA-1282 / DSM 17540</strain>
    </source>
</reference>
<feature type="compositionally biased region" description="Basic and acidic residues" evidence="1">
    <location>
        <begin position="651"/>
        <end position="662"/>
    </location>
</feature>
<dbReference type="HOGENOM" id="CLU_409856_0_0_4"/>
<dbReference type="OrthoDB" id="501284at2"/>
<dbReference type="eggNOG" id="COG2801">
    <property type="taxonomic scope" value="Bacteria"/>
</dbReference>
<keyword evidence="3" id="KW-1185">Reference proteome</keyword>
<feature type="region of interest" description="Disordered" evidence="1">
    <location>
        <begin position="639"/>
        <end position="677"/>
    </location>
</feature>
<name>C6WWS3_METML</name>
<dbReference type="KEGG" id="mmb:Mmol_1468"/>
<protein>
    <submittedName>
        <fullName evidence="2">Putative Tn7-like transposition protein B</fullName>
    </submittedName>
</protein>
<evidence type="ECO:0000313" key="2">
    <source>
        <dbReference type="EMBL" id="ACT48372.1"/>
    </source>
</evidence>
<evidence type="ECO:0000256" key="1">
    <source>
        <dbReference type="SAM" id="MobiDB-lite"/>
    </source>
</evidence>
<dbReference type="AlphaFoldDB" id="C6WWS3"/>
<dbReference type="STRING" id="583345.Mmol_1468"/>